<keyword evidence="2" id="KW-0677">Repeat</keyword>
<organism evidence="9 10">
    <name type="scientific">Papaver atlanticum</name>
    <dbReference type="NCBI Taxonomy" id="357466"/>
    <lineage>
        <taxon>Eukaryota</taxon>
        <taxon>Viridiplantae</taxon>
        <taxon>Streptophyta</taxon>
        <taxon>Embryophyta</taxon>
        <taxon>Tracheophyta</taxon>
        <taxon>Spermatophyta</taxon>
        <taxon>Magnoliopsida</taxon>
        <taxon>Ranunculales</taxon>
        <taxon>Papaveraceae</taxon>
        <taxon>Papaveroideae</taxon>
        <taxon>Papaver</taxon>
    </lineage>
</organism>
<sequence>MERMVCSSSKPHFFQPILPGSSSAHVRIPKAFQTDYLVDGEDSEAVATLKSTPLKKSWKVKLNDFKFTDGWEDFLKDHELGMGNVLVFEYEGHDLIFQVWVFDLSCCEVEYSTEPLMSEGGVKNETHFEEDSKESDDELEKTTEDATRMSMGPNFLATLKSYSIGRSFLPIPRIFSKAIIPDDVETVVLKDEGGKIWPIKLTRRKDTGGVNLGFGWYDFQYEKGLKEGDICLFEQENENEMEFTVRIIGKC</sequence>
<evidence type="ECO:0000256" key="5">
    <source>
        <dbReference type="ARBA" id="ARBA00023163"/>
    </source>
</evidence>
<dbReference type="PANTHER" id="PTHR31674:SF62">
    <property type="entry name" value="B3 DOMAIN-CONTAINING PROTEIN REM14-RELATED"/>
    <property type="match status" value="1"/>
</dbReference>
<dbReference type="PROSITE" id="PS50863">
    <property type="entry name" value="B3"/>
    <property type="match status" value="2"/>
</dbReference>
<dbReference type="SMART" id="SM01019">
    <property type="entry name" value="B3"/>
    <property type="match status" value="2"/>
</dbReference>
<dbReference type="GO" id="GO:0005634">
    <property type="term" value="C:nucleus"/>
    <property type="evidence" value="ECO:0007669"/>
    <property type="project" value="UniProtKB-SubCell"/>
</dbReference>
<dbReference type="SUPFAM" id="SSF101936">
    <property type="entry name" value="DNA-binding pseudobarrel domain"/>
    <property type="match status" value="2"/>
</dbReference>
<feature type="region of interest" description="Disordered" evidence="7">
    <location>
        <begin position="120"/>
        <end position="145"/>
    </location>
</feature>
<keyword evidence="6" id="KW-0539">Nucleus</keyword>
<dbReference type="Gene3D" id="2.40.330.10">
    <property type="entry name" value="DNA-binding pseudobarrel domain"/>
    <property type="match status" value="2"/>
</dbReference>
<evidence type="ECO:0000259" key="8">
    <source>
        <dbReference type="PROSITE" id="PS50863"/>
    </source>
</evidence>
<evidence type="ECO:0000256" key="7">
    <source>
        <dbReference type="SAM" id="MobiDB-lite"/>
    </source>
</evidence>
<keyword evidence="3" id="KW-0805">Transcription regulation</keyword>
<evidence type="ECO:0000256" key="3">
    <source>
        <dbReference type="ARBA" id="ARBA00023015"/>
    </source>
</evidence>
<dbReference type="InterPro" id="IPR003340">
    <property type="entry name" value="B3_DNA-bd"/>
</dbReference>
<dbReference type="Proteomes" id="UP001202328">
    <property type="component" value="Unassembled WGS sequence"/>
</dbReference>
<comment type="subcellular location">
    <subcellularLocation>
        <location evidence="1">Nucleus</location>
    </subcellularLocation>
</comment>
<dbReference type="InterPro" id="IPR039218">
    <property type="entry name" value="REM_fam"/>
</dbReference>
<evidence type="ECO:0000313" key="10">
    <source>
        <dbReference type="Proteomes" id="UP001202328"/>
    </source>
</evidence>
<dbReference type="CDD" id="cd10017">
    <property type="entry name" value="B3_DNA"/>
    <property type="match status" value="2"/>
</dbReference>
<dbReference type="GO" id="GO:0003677">
    <property type="term" value="F:DNA binding"/>
    <property type="evidence" value="ECO:0007669"/>
    <property type="project" value="UniProtKB-KW"/>
</dbReference>
<dbReference type="InterPro" id="IPR015300">
    <property type="entry name" value="DNA-bd_pseudobarrel_sf"/>
</dbReference>
<evidence type="ECO:0000256" key="2">
    <source>
        <dbReference type="ARBA" id="ARBA00022737"/>
    </source>
</evidence>
<feature type="domain" description="TF-B3" evidence="8">
    <location>
        <begin position="28"/>
        <end position="105"/>
    </location>
</feature>
<gene>
    <name evidence="9" type="ORF">MKW98_003971</name>
</gene>
<reference evidence="9" key="1">
    <citation type="submission" date="2022-04" db="EMBL/GenBank/DDBJ databases">
        <title>A functionally conserved STORR gene fusion in Papaver species that diverged 16.8 million years ago.</title>
        <authorList>
            <person name="Catania T."/>
        </authorList>
    </citation>
    <scope>NUCLEOTIDE SEQUENCE</scope>
    <source>
        <strain evidence="9">S-188037</strain>
    </source>
</reference>
<keyword evidence="10" id="KW-1185">Reference proteome</keyword>
<keyword evidence="4" id="KW-0238">DNA-binding</keyword>
<evidence type="ECO:0000256" key="4">
    <source>
        <dbReference type="ARBA" id="ARBA00023125"/>
    </source>
</evidence>
<dbReference type="EMBL" id="JAJJMB010009474">
    <property type="protein sequence ID" value="KAI3913492.1"/>
    <property type="molecule type" value="Genomic_DNA"/>
</dbReference>
<dbReference type="Pfam" id="PF02362">
    <property type="entry name" value="B3"/>
    <property type="match status" value="2"/>
</dbReference>
<dbReference type="PANTHER" id="PTHR31674">
    <property type="entry name" value="B3 DOMAIN-CONTAINING PROTEIN REM-LIKE 3-RELATED"/>
    <property type="match status" value="1"/>
</dbReference>
<protein>
    <recommendedName>
        <fullName evidence="8">TF-B3 domain-containing protein</fullName>
    </recommendedName>
</protein>
<name>A0AAD4XFY7_9MAGN</name>
<keyword evidence="5" id="KW-0804">Transcription</keyword>
<feature type="domain" description="TF-B3" evidence="8">
    <location>
        <begin position="154"/>
        <end position="251"/>
    </location>
</feature>
<accession>A0AAD4XFY7</accession>
<evidence type="ECO:0000256" key="6">
    <source>
        <dbReference type="ARBA" id="ARBA00023242"/>
    </source>
</evidence>
<evidence type="ECO:0000256" key="1">
    <source>
        <dbReference type="ARBA" id="ARBA00004123"/>
    </source>
</evidence>
<dbReference type="AlphaFoldDB" id="A0AAD4XFY7"/>
<proteinExistence type="predicted"/>
<comment type="caution">
    <text evidence="9">The sequence shown here is derived from an EMBL/GenBank/DDBJ whole genome shotgun (WGS) entry which is preliminary data.</text>
</comment>
<evidence type="ECO:0000313" key="9">
    <source>
        <dbReference type="EMBL" id="KAI3913492.1"/>
    </source>
</evidence>